<protein>
    <submittedName>
        <fullName evidence="4">Concanavalin A-like lectin/glucanases superfamily protein</fullName>
    </submittedName>
</protein>
<dbReference type="InterPro" id="IPR000626">
    <property type="entry name" value="Ubiquitin-like_dom"/>
</dbReference>
<dbReference type="Pfam" id="PF13385">
    <property type="entry name" value="Laminin_G_3"/>
    <property type="match status" value="1"/>
</dbReference>
<dbReference type="PRINTS" id="PR00348">
    <property type="entry name" value="UBIQUITIN"/>
</dbReference>
<keyword evidence="1" id="KW-0812">Transmembrane</keyword>
<evidence type="ECO:0000313" key="5">
    <source>
        <dbReference type="Proteomes" id="UP000198480"/>
    </source>
</evidence>
<dbReference type="InterPro" id="IPR013320">
    <property type="entry name" value="ConA-like_dom_sf"/>
</dbReference>
<gene>
    <name evidence="4" type="ORF">SAMN06295967_1291</name>
</gene>
<feature type="domain" description="Laminin G" evidence="2">
    <location>
        <begin position="104"/>
        <end position="274"/>
    </location>
</feature>
<sequence length="1738" mass="186713">MGYIFKRVFSIIFFSIVVVINGFSMQIFVKTPAGKTITLDVEPSDTIENVKQKIQDKEGIPVNTLTLIFAGKILEDGRTLSDYNIQKESTLHLLICSEGIFGNALHFNGSNNQIIFLDGPNFNNEEITIELWIKNEIVVSNSYWDQNLLTWYNSIGNDNVQFRINQGRLEFGMHDYTNNSGGWQSVIGRTNINDNEWHHVAIAKINDQISLFVDGELDGFGSISRNMSVDRLKVGGNFIGALDELRVWSVSRNLDQIAENFQAPIGLDSEGLLAYIDFNQGIAGGDNSSQTNIIDLKSSFSGDLQNLLLNGEISNFVLNNYTYEFEWTSIIVGQEQTLRHPITGGTWSSSNPSVATVDSNGKVSAIKLGSSIISNSYQVGFCNYTSSINIKINDLRYTDPDNCTYTVKGSEFDIFSEGYSNVSYSLQKLLPNPNLVSEDFNSGFWNSDNFEIGDPSGSVVNGAYQSVGGDDRGTLRTVADFIPSAENPLHVSATLRFNGFALAFIGTRATGLKNPSGSNEPLNSLYFRIHNFNEGQTNITSTSFDGRPGNSFYNDPIRVEFVDNGSNIKGTFTNTVTNQVLSFNENTTYNSGSWRVVFSGGGGVSWDDIKISFGPHEYIQEYDSGAGTLNGAIIGLGETSVIWTAEDNLGGETSESFLLTIEDNQVPFLNIPESQAGQSESSVNWETTVPDVVIGDNCPDAQITWQMTGATMDSGSGQVGTYSFAPGKTTITFTVKDASGNIASDVMTVENIKQFFAAGSGTELDPYQIENWEHLFNIRYFSNSYFILNNDLNSSSSGYETYASETANEGFGWLPGGYVGNIVLDGKGFSISDLMIKRPETWENGIFRYLYNSTIQNIVFKDYQIEGLGYTGFISGYVDNTVFENVHTINGKVISYEYYGGLFIGGGFRVSILNSSVEGNLSGQYYLGGFLGELYFGKIEDSFANVTISGKESLGGLAGYYYGGNTENAIKQSFAKGVISGDSFLGGLVGQSYIGYIMDSYSLSKVIGDVDYVGGIIGYGYNLELTNIYSAGEVISDGEFVGGISGQLYNSIISNSFWDYEATAQEENTSGGSGITTSEMKTQEIFSEASWDFTTIWNIKALSEDQGYISYPYLNSIKYDEVDTEKEVNPLPGLEQIIFPQSITFAEISPKTYGGDPFILGEEKTDKSLEVTYTAADPTIVSISGNQATILKAGTTEITATQAGDETHFPATEITRELEVTKAVVTIKAEDKDKVYGSANPALTFTYSGLVNSDTKVTTEPNISTSATASSAVGTYPITLTGGSDANYDITLVAGELEVTKAAVTITAVDKDKVYGSENPALTFTYAGLVNGDTKVATEPSISTTATANSEVGIYPITLTDGSDANYDITLVAGELEVTKAAVTITAVDKDKVYGTANPALTYTYSGLVNGDTKVATEPSISTTATASSAVGTYPITLIGGSDANYDITLVAGELEVTKASVTITADNKDKVYGSVNPPLTFTYAGLVNGDTKIATEPSISTMTTASSAVGTYPITLIGGSDANYDITLVAGELEVTKASVTITAENKDKVYGSANPTLTFIYSGLVNGDPKVSTEPSISTRATASSGVGTYPITLKGGEDANYAITLVAGELEVTKAALTITAEDKSKIYGSSNPALTFTYSGLVNGDTELSTEPSISTTATASSAVGMYPITLTGGSDANYDITLVAGELEVTKATLTINADNQTKIYDLEDPVFTYTVTGLIGSDQLIGKLSREA</sequence>
<feature type="non-terminal residue" evidence="4">
    <location>
        <position position="1738"/>
    </location>
</feature>
<evidence type="ECO:0000259" key="3">
    <source>
        <dbReference type="PROSITE" id="PS50053"/>
    </source>
</evidence>
<dbReference type="InterPro" id="IPR001791">
    <property type="entry name" value="Laminin_G"/>
</dbReference>
<reference evidence="5" key="1">
    <citation type="submission" date="2017-06" db="EMBL/GenBank/DDBJ databases">
        <authorList>
            <person name="Varghese N."/>
            <person name="Submissions S."/>
        </authorList>
    </citation>
    <scope>NUCLEOTIDE SEQUENCE [LARGE SCALE GENOMIC DNA]</scope>
    <source>
        <strain evidence="5">5C</strain>
    </source>
</reference>
<feature type="domain" description="Ubiquitin-like" evidence="3">
    <location>
        <begin position="25"/>
        <end position="95"/>
    </location>
</feature>
<dbReference type="CDD" id="cd00110">
    <property type="entry name" value="LamG"/>
    <property type="match status" value="1"/>
</dbReference>
<keyword evidence="1" id="KW-1133">Transmembrane helix</keyword>
<dbReference type="SUPFAM" id="SSF49899">
    <property type="entry name" value="Concanavalin A-like lectins/glucanases"/>
    <property type="match status" value="1"/>
</dbReference>
<keyword evidence="5" id="KW-1185">Reference proteome</keyword>
<dbReference type="EMBL" id="FZOK01000029">
    <property type="protein sequence ID" value="SNS77626.1"/>
    <property type="molecule type" value="Genomic_DNA"/>
</dbReference>
<dbReference type="SUPFAM" id="SSF54236">
    <property type="entry name" value="Ubiquitin-like"/>
    <property type="match status" value="1"/>
</dbReference>
<dbReference type="InterPro" id="IPR050158">
    <property type="entry name" value="Ubiquitin_ubiquitin-like"/>
</dbReference>
<keyword evidence="4" id="KW-0430">Lectin</keyword>
<dbReference type="PANTHER" id="PTHR10666">
    <property type="entry name" value="UBIQUITIN"/>
    <property type="match status" value="1"/>
</dbReference>
<keyword evidence="1" id="KW-0472">Membrane</keyword>
<dbReference type="GO" id="GO:0005975">
    <property type="term" value="P:carbohydrate metabolic process"/>
    <property type="evidence" value="ECO:0007669"/>
    <property type="project" value="UniProtKB-ARBA"/>
</dbReference>
<dbReference type="InterPro" id="IPR019956">
    <property type="entry name" value="Ubiquitin_dom"/>
</dbReference>
<dbReference type="FunFam" id="3.10.20.90:FF:000160">
    <property type="entry name" value="Polyubiquitin-C"/>
    <property type="match status" value="1"/>
</dbReference>
<organism evidence="4 5">
    <name type="scientific">Belliella buryatensis</name>
    <dbReference type="NCBI Taxonomy" id="1500549"/>
    <lineage>
        <taxon>Bacteria</taxon>
        <taxon>Pseudomonadati</taxon>
        <taxon>Bacteroidota</taxon>
        <taxon>Cytophagia</taxon>
        <taxon>Cytophagales</taxon>
        <taxon>Cyclobacteriaceae</taxon>
        <taxon>Belliella</taxon>
    </lineage>
</organism>
<dbReference type="Pfam" id="PF00240">
    <property type="entry name" value="ubiquitin"/>
    <property type="match status" value="1"/>
</dbReference>
<dbReference type="Gene3D" id="2.60.40.1080">
    <property type="match status" value="1"/>
</dbReference>
<dbReference type="InterPro" id="IPR008964">
    <property type="entry name" value="Invasin/intimin_cell_adhesion"/>
</dbReference>
<evidence type="ECO:0000313" key="4">
    <source>
        <dbReference type="EMBL" id="SNS77626.1"/>
    </source>
</evidence>
<dbReference type="PROSITE" id="PS50025">
    <property type="entry name" value="LAM_G_DOMAIN"/>
    <property type="match status" value="1"/>
</dbReference>
<dbReference type="SMART" id="SM00213">
    <property type="entry name" value="UBQ"/>
    <property type="match status" value="1"/>
</dbReference>
<dbReference type="Pfam" id="PF18676">
    <property type="entry name" value="MBG_2"/>
    <property type="match status" value="7"/>
</dbReference>
<dbReference type="InterPro" id="IPR029071">
    <property type="entry name" value="Ubiquitin-like_domsf"/>
</dbReference>
<dbReference type="GO" id="GO:0004553">
    <property type="term" value="F:hydrolase activity, hydrolyzing O-glycosyl compounds"/>
    <property type="evidence" value="ECO:0007669"/>
    <property type="project" value="UniProtKB-ARBA"/>
</dbReference>
<dbReference type="Gene3D" id="3.10.20.90">
    <property type="entry name" value="Phosphatidylinositol 3-kinase Catalytic Subunit, Chain A, domain 1"/>
    <property type="match status" value="1"/>
</dbReference>
<dbReference type="Gene3D" id="2.160.20.110">
    <property type="match status" value="1"/>
</dbReference>
<dbReference type="Gene3D" id="2.60.120.200">
    <property type="match status" value="1"/>
</dbReference>
<dbReference type="InterPro" id="IPR041286">
    <property type="entry name" value="MBG_2"/>
</dbReference>
<dbReference type="SMART" id="SM00282">
    <property type="entry name" value="LamG"/>
    <property type="match status" value="1"/>
</dbReference>
<feature type="transmembrane region" description="Helical" evidence="1">
    <location>
        <begin position="7"/>
        <end position="29"/>
    </location>
</feature>
<dbReference type="Gene3D" id="3.30.160.710">
    <property type="match status" value="7"/>
</dbReference>
<dbReference type="SUPFAM" id="SSF49373">
    <property type="entry name" value="Invasin/intimin cell-adhesion fragments"/>
    <property type="match status" value="1"/>
</dbReference>
<dbReference type="GO" id="GO:0030246">
    <property type="term" value="F:carbohydrate binding"/>
    <property type="evidence" value="ECO:0007669"/>
    <property type="project" value="UniProtKB-KW"/>
</dbReference>
<proteinExistence type="predicted"/>
<evidence type="ECO:0000259" key="2">
    <source>
        <dbReference type="PROSITE" id="PS50025"/>
    </source>
</evidence>
<dbReference type="PROSITE" id="PS50053">
    <property type="entry name" value="UBIQUITIN_2"/>
    <property type="match status" value="1"/>
</dbReference>
<evidence type="ECO:0000256" key="1">
    <source>
        <dbReference type="SAM" id="Phobius"/>
    </source>
</evidence>
<name>A0A239H860_9BACT</name>
<accession>A0A239H860</accession>
<dbReference type="Proteomes" id="UP000198480">
    <property type="component" value="Unassembled WGS sequence"/>
</dbReference>